<keyword evidence="3" id="KW-1185">Reference proteome</keyword>
<organism evidence="2 3">
    <name type="scientific">Cognatilysobacter lacus</name>
    <dbReference type="NCBI Taxonomy" id="1643323"/>
    <lineage>
        <taxon>Bacteria</taxon>
        <taxon>Pseudomonadati</taxon>
        <taxon>Pseudomonadota</taxon>
        <taxon>Gammaproteobacteria</taxon>
        <taxon>Lysobacterales</taxon>
        <taxon>Lysobacteraceae</taxon>
        <taxon>Cognatilysobacter</taxon>
    </lineage>
</organism>
<dbReference type="EMBL" id="VTRV01000134">
    <property type="protein sequence ID" value="TZF87484.1"/>
    <property type="molecule type" value="Genomic_DNA"/>
</dbReference>
<dbReference type="Proteomes" id="UP000323164">
    <property type="component" value="Unassembled WGS sequence"/>
</dbReference>
<protein>
    <submittedName>
        <fullName evidence="2">ABC transporter permease</fullName>
    </submittedName>
</protein>
<accession>A0A5D8Z484</accession>
<keyword evidence="1" id="KW-0812">Transmembrane</keyword>
<reference evidence="2 3" key="1">
    <citation type="submission" date="2019-08" db="EMBL/GenBank/DDBJ databases">
        <title>Draft genome sequence of Lysobacter sp. UKS-15.</title>
        <authorList>
            <person name="Im W.-T."/>
        </authorList>
    </citation>
    <scope>NUCLEOTIDE SEQUENCE [LARGE SCALE GENOMIC DNA]</scope>
    <source>
        <strain evidence="2 3">UKS-15</strain>
    </source>
</reference>
<comment type="caution">
    <text evidence="2">The sequence shown here is derived from an EMBL/GenBank/DDBJ whole genome shotgun (WGS) entry which is preliminary data.</text>
</comment>
<sequence>MRTKRFFGNLGLFILLVAAVVAWSMLPWFGVVGLAVLVALWLFTTRGGRLALA</sequence>
<evidence type="ECO:0000256" key="1">
    <source>
        <dbReference type="SAM" id="Phobius"/>
    </source>
</evidence>
<gene>
    <name evidence="2" type="ORF">FW784_11095</name>
</gene>
<proteinExistence type="predicted"/>
<feature type="non-terminal residue" evidence="2">
    <location>
        <position position="53"/>
    </location>
</feature>
<keyword evidence="1" id="KW-1133">Transmembrane helix</keyword>
<name>A0A5D8Z484_9GAMM</name>
<evidence type="ECO:0000313" key="3">
    <source>
        <dbReference type="Proteomes" id="UP000323164"/>
    </source>
</evidence>
<evidence type="ECO:0000313" key="2">
    <source>
        <dbReference type="EMBL" id="TZF87484.1"/>
    </source>
</evidence>
<keyword evidence="1" id="KW-0472">Membrane</keyword>
<dbReference type="AlphaFoldDB" id="A0A5D8Z484"/>
<feature type="transmembrane region" description="Helical" evidence="1">
    <location>
        <begin position="12"/>
        <end position="43"/>
    </location>
</feature>